<feature type="binding site" evidence="10">
    <location>
        <position position="256"/>
    </location>
    <ligand>
        <name>Zn(2+)</name>
        <dbReference type="ChEBI" id="CHEBI:29105"/>
        <label>2</label>
        <note>catalytic</note>
    </ligand>
</feature>
<feature type="binding site" evidence="10">
    <location>
        <position position="246"/>
    </location>
    <ligand>
        <name>Zn(2+)</name>
        <dbReference type="ChEBI" id="CHEBI:29105"/>
        <label>2</label>
        <note>catalytic</note>
    </ligand>
</feature>
<keyword evidence="3 10" id="KW-0479">Metal-binding</keyword>
<dbReference type="PROSITE" id="PS51642">
    <property type="entry name" value="HEMOPEXIN_2"/>
    <property type="match status" value="2"/>
</dbReference>
<dbReference type="CDD" id="cd04278">
    <property type="entry name" value="ZnMc_MMP"/>
    <property type="match status" value="1"/>
</dbReference>
<dbReference type="Proteomes" id="UP000276133">
    <property type="component" value="Unassembled WGS sequence"/>
</dbReference>
<feature type="binding site" evidence="10">
    <location>
        <position position="219"/>
    </location>
    <ligand>
        <name>Ca(2+)</name>
        <dbReference type="ChEBI" id="CHEBI:29108"/>
        <label>2</label>
    </ligand>
</feature>
<dbReference type="InterPro" id="IPR024079">
    <property type="entry name" value="MetalloPept_cat_dom_sf"/>
</dbReference>
<feature type="binding site" evidence="10">
    <location>
        <position position="225"/>
    </location>
    <ligand>
        <name>Ca(2+)</name>
        <dbReference type="ChEBI" id="CHEBI:29108"/>
        <label>3</label>
    </ligand>
</feature>
<evidence type="ECO:0000256" key="1">
    <source>
        <dbReference type="ARBA" id="ARBA00010370"/>
    </source>
</evidence>
<feature type="modified residue" description="Phosphotyrosine; by PKDCC" evidence="11">
    <location>
        <position position="393"/>
    </location>
</feature>
<feature type="binding site" evidence="10">
    <location>
        <position position="228"/>
    </location>
    <ligand>
        <name>Ca(2+)</name>
        <dbReference type="ChEBI" id="CHEBI:29108"/>
        <label>3</label>
    </ligand>
</feature>
<evidence type="ECO:0000256" key="13">
    <source>
        <dbReference type="SAM" id="MobiDB-lite"/>
    </source>
</evidence>
<proteinExistence type="inferred from homology"/>
<feature type="binding site" evidence="10">
    <location>
        <position position="212"/>
    </location>
    <ligand>
        <name>Zn(2+)</name>
        <dbReference type="ChEBI" id="CHEBI:29105"/>
        <label>1</label>
    </ligand>
</feature>
<feature type="binding site" evidence="10">
    <location>
        <position position="187"/>
    </location>
    <ligand>
        <name>Ca(2+)</name>
        <dbReference type="ChEBI" id="CHEBI:29108"/>
        <label>2</label>
    </ligand>
</feature>
<evidence type="ECO:0000256" key="3">
    <source>
        <dbReference type="ARBA" id="ARBA00022723"/>
    </source>
</evidence>
<feature type="binding site" evidence="10">
    <location>
        <position position="264"/>
    </location>
    <ligand>
        <name>Zn(2+)</name>
        <dbReference type="ChEBI" id="CHEBI:29105"/>
        <label>2</label>
        <note>catalytic</note>
    </ligand>
</feature>
<keyword evidence="10" id="KW-0106">Calcium</keyword>
<protein>
    <submittedName>
        <fullName evidence="15">Matrix metallo ase-14-like</fullName>
    </submittedName>
</protein>
<evidence type="ECO:0000256" key="11">
    <source>
        <dbReference type="PIRSR" id="PIRSR621190-4"/>
    </source>
</evidence>
<dbReference type="PRINTS" id="PR00138">
    <property type="entry name" value="MATRIXIN"/>
</dbReference>
<dbReference type="GO" id="GO:0004222">
    <property type="term" value="F:metalloendopeptidase activity"/>
    <property type="evidence" value="ECO:0007669"/>
    <property type="project" value="InterPro"/>
</dbReference>
<comment type="cofactor">
    <cofactor evidence="10">
        <name>Zn(2+)</name>
        <dbReference type="ChEBI" id="CHEBI:29105"/>
    </cofactor>
    <text evidence="10">Binds 2 Zn(2+) ions per subunit.</text>
</comment>
<dbReference type="Gene3D" id="3.40.390.10">
    <property type="entry name" value="Collagenase (Catalytic Domain)"/>
    <property type="match status" value="1"/>
</dbReference>
<feature type="binding site" evidence="10">
    <location>
        <position position="228"/>
    </location>
    <ligand>
        <name>Ca(2+)</name>
        <dbReference type="ChEBI" id="CHEBI:29108"/>
        <label>1</label>
    </ligand>
</feature>
<keyword evidence="5" id="KW-0378">Hydrolase</keyword>
<feature type="active site" evidence="9">
    <location>
        <position position="247"/>
    </location>
</feature>
<dbReference type="SUPFAM" id="SSF55486">
    <property type="entry name" value="Metalloproteases ('zincins'), catalytic domain"/>
    <property type="match status" value="1"/>
</dbReference>
<dbReference type="InterPro" id="IPR033739">
    <property type="entry name" value="M10A_MMP"/>
</dbReference>
<keyword evidence="7" id="KW-0482">Metalloprotease</keyword>
<name>A0A3M7R8W8_BRAPC</name>
<feature type="region of interest" description="Disordered" evidence="13">
    <location>
        <begin position="517"/>
        <end position="537"/>
    </location>
</feature>
<dbReference type="GO" id="GO:0005615">
    <property type="term" value="C:extracellular space"/>
    <property type="evidence" value="ECO:0007669"/>
    <property type="project" value="TreeGrafter"/>
</dbReference>
<dbReference type="SUPFAM" id="SSF50923">
    <property type="entry name" value="Hemopexin-like domain"/>
    <property type="match status" value="1"/>
</dbReference>
<dbReference type="Gene3D" id="2.110.10.10">
    <property type="entry name" value="Hemopexin-like domain"/>
    <property type="match status" value="1"/>
</dbReference>
<dbReference type="SMART" id="SM00235">
    <property type="entry name" value="ZnMc"/>
    <property type="match status" value="1"/>
</dbReference>
<feature type="binding site" evidence="10">
    <location>
        <position position="205"/>
    </location>
    <ligand>
        <name>Ca(2+)</name>
        <dbReference type="ChEBI" id="CHEBI:29108"/>
        <label>3</label>
    </ligand>
</feature>
<dbReference type="SMART" id="SM00120">
    <property type="entry name" value="HX"/>
    <property type="match status" value="2"/>
</dbReference>
<feature type="binding site" evidence="10">
    <location>
        <position position="223"/>
    </location>
    <ligand>
        <name>Zn(2+)</name>
        <dbReference type="ChEBI" id="CHEBI:29105"/>
        <label>1</label>
    </ligand>
</feature>
<dbReference type="GO" id="GO:0008270">
    <property type="term" value="F:zinc ion binding"/>
    <property type="evidence" value="ECO:0007669"/>
    <property type="project" value="InterPro"/>
</dbReference>
<sequence length="564" mass="65093">MSESLIWCSKEANSSLIRNSSDVDPLWYLNRFGYLDTTSSKKSANLIMVPSENSTNPIVTTAIKKFQKFAGLNQTGVIDEDTKKMMTTPRCGHPDKLGDDQKNRNRRYALQGSKWPKSNIQFKITKYPAYRLMSKRDINDELKRAFDLWSVNSNLEFELVDEIGNKSISKLILPESDKNKSKTNDVDIEIRFESGYHGDSEPFDGSGMILGHAYFPEFGGSTHFDADEFWTKNSTNGVNLYQVAVHEFGHALGLEHSENFDAIMAPFFRGYTTDFKLHSDDLTGIEMLYGPNKKPKKQPKIIPNFRNNMPNVYKNELNFDLSNKNINYRIINEYFDPSSTISLCLDGKNGLTYMNLPSKLDSVLYVPENALTYFFKNNLYWRSSKLYELDPGYPRLISDSFRGLNSKNGFNGRIDASFVWSGNRRVYFIEGHKYWRFDFESGSVEPGYPKSLSVWRGLPSKITSAFLFNDLAFKVEEDAFPPYPRLNKDFWFGCNNLNRFGKLILNSTLNEAKKNNVEINQTNREEEAEPRSKLEKQKSNISNRLDTDFCLIFSFFLIEYLEEY</sequence>
<evidence type="ECO:0000256" key="2">
    <source>
        <dbReference type="ARBA" id="ARBA00022670"/>
    </source>
</evidence>
<dbReference type="OrthoDB" id="406838at2759"/>
<comment type="cofactor">
    <cofactor evidence="10">
        <name>Ca(2+)</name>
        <dbReference type="ChEBI" id="CHEBI:29108"/>
    </cofactor>
    <text evidence="10">Can bind about 5 Ca(2+) ions per subunit.</text>
</comment>
<dbReference type="STRING" id="10195.A0A3M7R8W8"/>
<evidence type="ECO:0000256" key="6">
    <source>
        <dbReference type="ARBA" id="ARBA00022833"/>
    </source>
</evidence>
<feature type="binding site" evidence="10">
    <location>
        <position position="197"/>
    </location>
    <ligand>
        <name>Zn(2+)</name>
        <dbReference type="ChEBI" id="CHEBI:29105"/>
        <label>1</label>
    </ligand>
</feature>
<evidence type="ECO:0000256" key="12">
    <source>
        <dbReference type="PROSITE-ProRule" id="PRU01011"/>
    </source>
</evidence>
<gene>
    <name evidence="15" type="ORF">BpHYR1_051500</name>
</gene>
<keyword evidence="4" id="KW-0732">Signal</keyword>
<dbReference type="PANTHER" id="PTHR10201:SF331">
    <property type="entry name" value="MATRIX METALLOPROTEINASE-14-LIKE ISOFORM X1"/>
    <property type="match status" value="1"/>
</dbReference>
<evidence type="ECO:0000256" key="10">
    <source>
        <dbReference type="PIRSR" id="PIRSR621190-2"/>
    </source>
</evidence>
<dbReference type="GO" id="GO:0030198">
    <property type="term" value="P:extracellular matrix organization"/>
    <property type="evidence" value="ECO:0007669"/>
    <property type="project" value="TreeGrafter"/>
</dbReference>
<dbReference type="AlphaFoldDB" id="A0A3M7R8W8"/>
<dbReference type="Pfam" id="PF00045">
    <property type="entry name" value="Hemopexin"/>
    <property type="match status" value="2"/>
</dbReference>
<dbReference type="InterPro" id="IPR021190">
    <property type="entry name" value="Pept_M10A"/>
</dbReference>
<keyword evidence="16" id="KW-1185">Reference proteome</keyword>
<dbReference type="EMBL" id="REGN01003934">
    <property type="protein sequence ID" value="RNA19960.1"/>
    <property type="molecule type" value="Genomic_DNA"/>
</dbReference>
<evidence type="ECO:0000259" key="14">
    <source>
        <dbReference type="SMART" id="SM00235"/>
    </source>
</evidence>
<dbReference type="SUPFAM" id="SSF47090">
    <property type="entry name" value="PGBD-like"/>
    <property type="match status" value="1"/>
</dbReference>
<dbReference type="GO" id="GO:0006508">
    <property type="term" value="P:proteolysis"/>
    <property type="evidence" value="ECO:0007669"/>
    <property type="project" value="UniProtKB-KW"/>
</dbReference>
<feature type="binding site" evidence="10">
    <location>
        <position position="204"/>
    </location>
    <ligand>
        <name>Ca(2+)</name>
        <dbReference type="ChEBI" id="CHEBI:29108"/>
        <label>3</label>
    </ligand>
</feature>
<feature type="binding site" evidence="10">
    <location>
        <position position="199"/>
    </location>
    <ligand>
        <name>Zn(2+)</name>
        <dbReference type="ChEBI" id="CHEBI:29105"/>
        <label>1</label>
    </ligand>
</feature>
<reference evidence="15 16" key="1">
    <citation type="journal article" date="2018" name="Sci. Rep.">
        <title>Genomic signatures of local adaptation to the degree of environmental predictability in rotifers.</title>
        <authorList>
            <person name="Franch-Gras L."/>
            <person name="Hahn C."/>
            <person name="Garcia-Roger E.M."/>
            <person name="Carmona M.J."/>
            <person name="Serra M."/>
            <person name="Gomez A."/>
        </authorList>
    </citation>
    <scope>NUCLEOTIDE SEQUENCE [LARGE SCALE GENOMIC DNA]</scope>
    <source>
        <strain evidence="15">HYR1</strain>
    </source>
</reference>
<dbReference type="InterPro" id="IPR001818">
    <property type="entry name" value="Pept_M10_metallopeptidase"/>
</dbReference>
<feature type="binding site" evidence="10">
    <location>
        <position position="250"/>
    </location>
    <ligand>
        <name>Zn(2+)</name>
        <dbReference type="ChEBI" id="CHEBI:29105"/>
        <label>2</label>
        <note>catalytic</note>
    </ligand>
</feature>
<dbReference type="InterPro" id="IPR018487">
    <property type="entry name" value="Hemopexin-like_repeat"/>
</dbReference>
<evidence type="ECO:0000256" key="8">
    <source>
        <dbReference type="ARBA" id="ARBA00023145"/>
    </source>
</evidence>
<dbReference type="InterPro" id="IPR036375">
    <property type="entry name" value="Hemopexin-like_dom_sf"/>
</dbReference>
<feature type="compositionally biased region" description="Basic and acidic residues" evidence="13">
    <location>
        <begin position="523"/>
        <end position="537"/>
    </location>
</feature>
<dbReference type="InterPro" id="IPR021158">
    <property type="entry name" value="Pept_M10A_Zn_BS"/>
</dbReference>
<dbReference type="InterPro" id="IPR006026">
    <property type="entry name" value="Peptidase_Metallo"/>
</dbReference>
<evidence type="ECO:0000313" key="15">
    <source>
        <dbReference type="EMBL" id="RNA19960.1"/>
    </source>
</evidence>
<feature type="binding site" evidence="10">
    <location>
        <position position="361"/>
    </location>
    <ligand>
        <name>Ca(2+)</name>
        <dbReference type="ChEBI" id="CHEBI:29108"/>
        <label>4</label>
    </ligand>
</feature>
<feature type="repeat" description="Hemopexin" evidence="12">
    <location>
        <begin position="411"/>
        <end position="458"/>
    </location>
</feature>
<evidence type="ECO:0000313" key="16">
    <source>
        <dbReference type="Proteomes" id="UP000276133"/>
    </source>
</evidence>
<organism evidence="15 16">
    <name type="scientific">Brachionus plicatilis</name>
    <name type="common">Marine rotifer</name>
    <name type="synonym">Brachionus muelleri</name>
    <dbReference type="NCBI Taxonomy" id="10195"/>
    <lineage>
        <taxon>Eukaryota</taxon>
        <taxon>Metazoa</taxon>
        <taxon>Spiralia</taxon>
        <taxon>Gnathifera</taxon>
        <taxon>Rotifera</taxon>
        <taxon>Eurotatoria</taxon>
        <taxon>Monogononta</taxon>
        <taxon>Pseudotrocha</taxon>
        <taxon>Ploima</taxon>
        <taxon>Brachionidae</taxon>
        <taxon>Brachionus</taxon>
    </lineage>
</organism>
<dbReference type="Pfam" id="PF00413">
    <property type="entry name" value="Peptidase_M10"/>
    <property type="match status" value="1"/>
</dbReference>
<feature type="domain" description="Peptidase metallopeptidase" evidence="14">
    <location>
        <begin position="111"/>
        <end position="291"/>
    </location>
</feature>
<evidence type="ECO:0000256" key="9">
    <source>
        <dbReference type="PIRSR" id="PIRSR621190-1"/>
    </source>
</evidence>
<feature type="repeat" description="Hemopexin" evidence="12">
    <location>
        <begin position="357"/>
        <end position="404"/>
    </location>
</feature>
<keyword evidence="2" id="KW-0645">Protease</keyword>
<keyword evidence="6 10" id="KW-0862">Zinc</keyword>
<dbReference type="InterPro" id="IPR036365">
    <property type="entry name" value="PGBD-like_sf"/>
</dbReference>
<comment type="similarity">
    <text evidence="1">Belongs to the peptidase M10A family.</text>
</comment>
<dbReference type="PANTHER" id="PTHR10201">
    <property type="entry name" value="MATRIX METALLOPROTEINASE"/>
    <property type="match status" value="1"/>
</dbReference>
<evidence type="ECO:0000256" key="4">
    <source>
        <dbReference type="ARBA" id="ARBA00022729"/>
    </source>
</evidence>
<dbReference type="Pfam" id="PF01471">
    <property type="entry name" value="PG_binding_1"/>
    <property type="match status" value="1"/>
</dbReference>
<evidence type="ECO:0000256" key="5">
    <source>
        <dbReference type="ARBA" id="ARBA00022801"/>
    </source>
</evidence>
<dbReference type="GO" id="GO:0030574">
    <property type="term" value="P:collagen catabolic process"/>
    <property type="evidence" value="ECO:0007669"/>
    <property type="project" value="TreeGrafter"/>
</dbReference>
<dbReference type="InterPro" id="IPR002477">
    <property type="entry name" value="Peptidoglycan-bd-like"/>
</dbReference>
<keyword evidence="8" id="KW-0865">Zymogen</keyword>
<accession>A0A3M7R8W8</accession>
<dbReference type="PROSITE" id="PS00546">
    <property type="entry name" value="CYSTEINE_SWITCH"/>
    <property type="match status" value="1"/>
</dbReference>
<comment type="caution">
    <text evidence="15">The sequence shown here is derived from an EMBL/GenBank/DDBJ whole genome shotgun (WGS) entry which is preliminary data.</text>
</comment>
<evidence type="ECO:0000256" key="7">
    <source>
        <dbReference type="ARBA" id="ARBA00023049"/>
    </source>
</evidence>
<feature type="binding site" evidence="10">
    <location>
        <position position="320"/>
    </location>
    <ligand>
        <name>Ca(2+)</name>
        <dbReference type="ChEBI" id="CHEBI:29108"/>
        <label>4</label>
    </ligand>
</feature>
<dbReference type="GO" id="GO:0031012">
    <property type="term" value="C:extracellular matrix"/>
    <property type="evidence" value="ECO:0007669"/>
    <property type="project" value="InterPro"/>
</dbReference>
<feature type="binding site" description="in inhibited form" evidence="10">
    <location>
        <position position="91"/>
    </location>
    <ligand>
        <name>Zn(2+)</name>
        <dbReference type="ChEBI" id="CHEBI:29105"/>
        <label>2</label>
        <note>catalytic</note>
    </ligand>
</feature>